<evidence type="ECO:0000313" key="6">
    <source>
        <dbReference type="EMBL" id="KKB63172.1"/>
    </source>
</evidence>
<dbReference type="PROSITE" id="PS01124">
    <property type="entry name" value="HTH_ARAC_FAMILY_2"/>
    <property type="match status" value="1"/>
</dbReference>
<dbReference type="RefSeq" id="WP_024903050.1">
    <property type="nucleotide sequence ID" value="NZ_CADFGU010000002.1"/>
</dbReference>
<comment type="caution">
    <text evidence="6">The sequence shown here is derived from an EMBL/GenBank/DDBJ whole genome shotgun (WGS) entry which is preliminary data.</text>
</comment>
<evidence type="ECO:0000256" key="3">
    <source>
        <dbReference type="ARBA" id="ARBA00023163"/>
    </source>
</evidence>
<dbReference type="InterPro" id="IPR009057">
    <property type="entry name" value="Homeodomain-like_sf"/>
</dbReference>
<feature type="compositionally biased region" description="Polar residues" evidence="4">
    <location>
        <begin position="318"/>
        <end position="327"/>
    </location>
</feature>
<dbReference type="InterPro" id="IPR018062">
    <property type="entry name" value="HTH_AraC-typ_CS"/>
</dbReference>
<feature type="region of interest" description="Disordered" evidence="4">
    <location>
        <begin position="308"/>
        <end position="327"/>
    </location>
</feature>
<reference evidence="6 7" key="1">
    <citation type="submission" date="2015-03" db="EMBL/GenBank/DDBJ databases">
        <title>Draft Genome Sequence of Burkholderia andropogonis type strain ICMP2807, isolated from Sorghum bicolor.</title>
        <authorList>
            <person name="Lopes-Santos L."/>
            <person name="Castro D.B."/>
            <person name="Ottoboni L.M."/>
            <person name="Park D."/>
            <person name="Weirc B.S."/>
            <person name="Destefano S.A."/>
        </authorList>
    </citation>
    <scope>NUCLEOTIDE SEQUENCE [LARGE SCALE GENOMIC DNA]</scope>
    <source>
        <strain evidence="6 7">ICMP2807</strain>
    </source>
</reference>
<evidence type="ECO:0000256" key="2">
    <source>
        <dbReference type="ARBA" id="ARBA00023125"/>
    </source>
</evidence>
<keyword evidence="3" id="KW-0804">Transcription</keyword>
<proteinExistence type="predicted"/>
<protein>
    <submittedName>
        <fullName evidence="6">AraC family transcriptional regulator</fullName>
    </submittedName>
</protein>
<dbReference type="Proteomes" id="UP000033618">
    <property type="component" value="Unassembled WGS sequence"/>
</dbReference>
<dbReference type="Pfam" id="PF12833">
    <property type="entry name" value="HTH_18"/>
    <property type="match status" value="1"/>
</dbReference>
<dbReference type="SMART" id="SM00342">
    <property type="entry name" value="HTH_ARAC"/>
    <property type="match status" value="1"/>
</dbReference>
<dbReference type="GO" id="GO:0003700">
    <property type="term" value="F:DNA-binding transcription factor activity"/>
    <property type="evidence" value="ECO:0007669"/>
    <property type="project" value="InterPro"/>
</dbReference>
<sequence length="327" mass="35069">MLESANYLCKSTSMRIDPFSDILKFTRVESLITGGFTAGGAWAIRFPAPDKIKFFAVVKGNCWVRIEGEAAPMHFKAGDVGLLTAKRASVLASDLDLAPIDAMSVFSGAGKTTATLGDGNDFGHIGGHVLLDPTSGRLLADVLPPWIHVSAASSQATTFQWLLSQLVEERTADLPGAQLASAQLAQLLFIQVLRAHLKTASPMPTGWLGAISDPRIAPALRLMHGDPAHSWHLGELAKACAMSRTTFAFHFRTIAGVAPLTYLTEWRMRLAERALRDENTPIAIVAQSLGYTSESAFSHAFKRVTGRSPKACRGATRNAESTAPASD</sequence>
<dbReference type="OrthoDB" id="9789899at2"/>
<dbReference type="AlphaFoldDB" id="A0A0F5K0U5"/>
<keyword evidence="1" id="KW-0805">Transcription regulation</keyword>
<dbReference type="InterPro" id="IPR018060">
    <property type="entry name" value="HTH_AraC"/>
</dbReference>
<keyword evidence="7" id="KW-1185">Reference proteome</keyword>
<dbReference type="InterPro" id="IPR032783">
    <property type="entry name" value="AraC_lig"/>
</dbReference>
<organism evidence="6 7">
    <name type="scientific">Robbsia andropogonis</name>
    <dbReference type="NCBI Taxonomy" id="28092"/>
    <lineage>
        <taxon>Bacteria</taxon>
        <taxon>Pseudomonadati</taxon>
        <taxon>Pseudomonadota</taxon>
        <taxon>Betaproteobacteria</taxon>
        <taxon>Burkholderiales</taxon>
        <taxon>Burkholderiaceae</taxon>
        <taxon>Robbsia</taxon>
    </lineage>
</organism>
<dbReference type="SUPFAM" id="SSF46689">
    <property type="entry name" value="Homeodomain-like"/>
    <property type="match status" value="2"/>
</dbReference>
<dbReference type="Gene3D" id="1.10.10.60">
    <property type="entry name" value="Homeodomain-like"/>
    <property type="match status" value="2"/>
</dbReference>
<dbReference type="EMBL" id="LAQU01000012">
    <property type="protein sequence ID" value="KKB63172.1"/>
    <property type="molecule type" value="Genomic_DNA"/>
</dbReference>
<dbReference type="PANTHER" id="PTHR46796">
    <property type="entry name" value="HTH-TYPE TRANSCRIPTIONAL ACTIVATOR RHAS-RELATED"/>
    <property type="match status" value="1"/>
</dbReference>
<accession>A0A0F5K0U5</accession>
<feature type="domain" description="HTH araC/xylS-type" evidence="5">
    <location>
        <begin position="217"/>
        <end position="315"/>
    </location>
</feature>
<keyword evidence="2" id="KW-0238">DNA-binding</keyword>
<dbReference type="STRING" id="28092.WM40_13100"/>
<evidence type="ECO:0000256" key="4">
    <source>
        <dbReference type="SAM" id="MobiDB-lite"/>
    </source>
</evidence>
<gene>
    <name evidence="6" type="ORF">WM40_13100</name>
</gene>
<evidence type="ECO:0000259" key="5">
    <source>
        <dbReference type="PROSITE" id="PS01124"/>
    </source>
</evidence>
<evidence type="ECO:0000313" key="7">
    <source>
        <dbReference type="Proteomes" id="UP000033618"/>
    </source>
</evidence>
<dbReference type="Pfam" id="PF12852">
    <property type="entry name" value="Cupin_6"/>
    <property type="match status" value="1"/>
</dbReference>
<dbReference type="InterPro" id="IPR050204">
    <property type="entry name" value="AraC_XylS_family_regulators"/>
</dbReference>
<dbReference type="PROSITE" id="PS00041">
    <property type="entry name" value="HTH_ARAC_FAMILY_1"/>
    <property type="match status" value="1"/>
</dbReference>
<name>A0A0F5K0U5_9BURK</name>
<dbReference type="GO" id="GO:0043565">
    <property type="term" value="F:sequence-specific DNA binding"/>
    <property type="evidence" value="ECO:0007669"/>
    <property type="project" value="InterPro"/>
</dbReference>
<dbReference type="PANTHER" id="PTHR46796:SF7">
    <property type="entry name" value="ARAC FAMILY TRANSCRIPTIONAL REGULATOR"/>
    <property type="match status" value="1"/>
</dbReference>
<dbReference type="PATRIC" id="fig|28092.6.peg.3083"/>
<evidence type="ECO:0000256" key="1">
    <source>
        <dbReference type="ARBA" id="ARBA00023015"/>
    </source>
</evidence>